<dbReference type="Proteomes" id="UP000276133">
    <property type="component" value="Unassembled WGS sequence"/>
</dbReference>
<accession>A0A3M7SH92</accession>
<dbReference type="AlphaFoldDB" id="A0A3M7SH92"/>
<comment type="caution">
    <text evidence="1">The sequence shown here is derived from an EMBL/GenBank/DDBJ whole genome shotgun (WGS) entry which is preliminary data.</text>
</comment>
<evidence type="ECO:0000313" key="1">
    <source>
        <dbReference type="EMBL" id="RNA34940.1"/>
    </source>
</evidence>
<protein>
    <submittedName>
        <fullName evidence="1">Uncharacterized protein</fullName>
    </submittedName>
</protein>
<name>A0A3M7SH92_BRAPC</name>
<gene>
    <name evidence="1" type="ORF">BpHYR1_032376</name>
</gene>
<keyword evidence="2" id="KW-1185">Reference proteome</keyword>
<dbReference type="EMBL" id="REGN01001396">
    <property type="protein sequence ID" value="RNA34940.1"/>
    <property type="molecule type" value="Genomic_DNA"/>
</dbReference>
<proteinExistence type="predicted"/>
<sequence length="95" mass="10099">MYEKDDDKSCDFLENTSLQKQNIRKLASSCSENAGSSLSVNGNRSKISSKVISNLAKKISNQNSSAIIDSVAGNSSTAVHSVSSLATSLAKLNFR</sequence>
<evidence type="ECO:0000313" key="2">
    <source>
        <dbReference type="Proteomes" id="UP000276133"/>
    </source>
</evidence>
<reference evidence="1 2" key="1">
    <citation type="journal article" date="2018" name="Sci. Rep.">
        <title>Genomic signatures of local adaptation to the degree of environmental predictability in rotifers.</title>
        <authorList>
            <person name="Franch-Gras L."/>
            <person name="Hahn C."/>
            <person name="Garcia-Roger E.M."/>
            <person name="Carmona M.J."/>
            <person name="Serra M."/>
            <person name="Gomez A."/>
        </authorList>
    </citation>
    <scope>NUCLEOTIDE SEQUENCE [LARGE SCALE GENOMIC DNA]</scope>
    <source>
        <strain evidence="1">HYR1</strain>
    </source>
</reference>
<organism evidence="1 2">
    <name type="scientific">Brachionus plicatilis</name>
    <name type="common">Marine rotifer</name>
    <name type="synonym">Brachionus muelleri</name>
    <dbReference type="NCBI Taxonomy" id="10195"/>
    <lineage>
        <taxon>Eukaryota</taxon>
        <taxon>Metazoa</taxon>
        <taxon>Spiralia</taxon>
        <taxon>Gnathifera</taxon>
        <taxon>Rotifera</taxon>
        <taxon>Eurotatoria</taxon>
        <taxon>Monogononta</taxon>
        <taxon>Pseudotrocha</taxon>
        <taxon>Ploima</taxon>
        <taxon>Brachionidae</taxon>
        <taxon>Brachionus</taxon>
    </lineage>
</organism>